<comment type="catalytic activity">
    <reaction evidence="13">
        <text>precorrin-2 + NAD(+) = sirohydrochlorin + NADH + 2 H(+)</text>
        <dbReference type="Rhea" id="RHEA:15613"/>
        <dbReference type="ChEBI" id="CHEBI:15378"/>
        <dbReference type="ChEBI" id="CHEBI:57540"/>
        <dbReference type="ChEBI" id="CHEBI:57945"/>
        <dbReference type="ChEBI" id="CHEBI:58351"/>
        <dbReference type="ChEBI" id="CHEBI:58827"/>
        <dbReference type="EC" id="1.3.1.76"/>
    </reaction>
</comment>
<evidence type="ECO:0000256" key="10">
    <source>
        <dbReference type="ARBA" id="ARBA00023244"/>
    </source>
</evidence>
<evidence type="ECO:0000256" key="6">
    <source>
        <dbReference type="ARBA" id="ARBA00022691"/>
    </source>
</evidence>
<evidence type="ECO:0000256" key="5">
    <source>
        <dbReference type="ARBA" id="ARBA00022679"/>
    </source>
</evidence>
<dbReference type="GO" id="GO:0043115">
    <property type="term" value="F:precorrin-2 dehydrogenase activity"/>
    <property type="evidence" value="ECO:0007669"/>
    <property type="project" value="UniProtKB-EC"/>
</dbReference>
<dbReference type="OrthoDB" id="9815856at2"/>
<dbReference type="SUPFAM" id="SSF53790">
    <property type="entry name" value="Tetrapyrrole methylase"/>
    <property type="match status" value="1"/>
</dbReference>
<dbReference type="PROSITE" id="PS00840">
    <property type="entry name" value="SUMT_2"/>
    <property type="match status" value="1"/>
</dbReference>
<evidence type="ECO:0000256" key="2">
    <source>
        <dbReference type="ARBA" id="ARBA00005879"/>
    </source>
</evidence>
<feature type="domain" description="Sirohaem synthase dimerisation" evidence="17">
    <location>
        <begin position="174"/>
        <end position="227"/>
    </location>
</feature>
<keyword evidence="4 15" id="KW-0489">Methyltransferase</keyword>
<dbReference type="GO" id="GO:0032259">
    <property type="term" value="P:methylation"/>
    <property type="evidence" value="ECO:0007669"/>
    <property type="project" value="UniProtKB-KW"/>
</dbReference>
<evidence type="ECO:0000256" key="13">
    <source>
        <dbReference type="ARBA" id="ARBA00047561"/>
    </source>
</evidence>
<dbReference type="InterPro" id="IPR006367">
    <property type="entry name" value="Sirohaem_synthase_N"/>
</dbReference>
<evidence type="ECO:0000256" key="1">
    <source>
        <dbReference type="ARBA" id="ARBA00005010"/>
    </source>
</evidence>
<dbReference type="Gene3D" id="3.30.160.110">
    <property type="entry name" value="Siroheme synthase, domain 2"/>
    <property type="match status" value="1"/>
</dbReference>
<dbReference type="GO" id="GO:0004851">
    <property type="term" value="F:uroporphyrin-III C-methyltransferase activity"/>
    <property type="evidence" value="ECO:0007669"/>
    <property type="project" value="InterPro"/>
</dbReference>
<evidence type="ECO:0000256" key="12">
    <source>
        <dbReference type="ARBA" id="ARBA00025705"/>
    </source>
</evidence>
<dbReference type="InterPro" id="IPR014776">
    <property type="entry name" value="4pyrrole_Mease_sub2"/>
</dbReference>
<dbReference type="UniPathway" id="UPA00262">
    <property type="reaction ID" value="UER00211"/>
</dbReference>
<dbReference type="NCBIfam" id="TIGR01470">
    <property type="entry name" value="cysG_Nterm"/>
    <property type="match status" value="1"/>
</dbReference>
<dbReference type="PROSITE" id="PS00839">
    <property type="entry name" value="SUMT_1"/>
    <property type="match status" value="1"/>
</dbReference>
<keyword evidence="5 15" id="KW-0808">Transferase</keyword>
<feature type="active site" description="Proton acceptor" evidence="14">
    <location>
        <position position="269"/>
    </location>
</feature>
<dbReference type="FunFam" id="3.40.1010.10:FF:000001">
    <property type="entry name" value="Siroheme synthase"/>
    <property type="match status" value="1"/>
</dbReference>
<dbReference type="RefSeq" id="WP_101288653.1">
    <property type="nucleotide sequence ID" value="NZ_FOUQ01000009.1"/>
</dbReference>
<dbReference type="GO" id="GO:0051266">
    <property type="term" value="F:sirohydrochlorin ferrochelatase activity"/>
    <property type="evidence" value="ECO:0007669"/>
    <property type="project" value="InterPro"/>
</dbReference>
<feature type="active site" description="Proton donor" evidence="14">
    <location>
        <position position="291"/>
    </location>
</feature>
<evidence type="ECO:0000256" key="8">
    <source>
        <dbReference type="ARBA" id="ARBA00023027"/>
    </source>
</evidence>
<protein>
    <submittedName>
        <fullName evidence="18">Uroporphyrinogen-III C-methyltransferase</fullName>
    </submittedName>
</protein>
<dbReference type="InterPro" id="IPR036291">
    <property type="entry name" value="NAD(P)-bd_dom_sf"/>
</dbReference>
<dbReference type="Gene3D" id="3.30.950.10">
    <property type="entry name" value="Methyltransferase, Cobalt-precorrin-4 Transmethylase, Domain 2"/>
    <property type="match status" value="1"/>
</dbReference>
<keyword evidence="6" id="KW-0949">S-adenosyl-L-methionine</keyword>
<dbReference type="PANTHER" id="PTHR45790">
    <property type="entry name" value="SIROHEME SYNTHASE-RELATED"/>
    <property type="match status" value="1"/>
</dbReference>
<evidence type="ECO:0000256" key="4">
    <source>
        <dbReference type="ARBA" id="ARBA00022603"/>
    </source>
</evidence>
<dbReference type="InterPro" id="IPR003043">
    <property type="entry name" value="Uropor_MeTrfase_CS"/>
</dbReference>
<dbReference type="EMBL" id="PJNW01000004">
    <property type="protein sequence ID" value="PKR89854.1"/>
    <property type="molecule type" value="Genomic_DNA"/>
</dbReference>
<dbReference type="Pfam" id="PF13241">
    <property type="entry name" value="NAD_binding_7"/>
    <property type="match status" value="1"/>
</dbReference>
<evidence type="ECO:0000256" key="7">
    <source>
        <dbReference type="ARBA" id="ARBA00023002"/>
    </source>
</evidence>
<evidence type="ECO:0000256" key="11">
    <source>
        <dbReference type="ARBA" id="ARBA00023268"/>
    </source>
</evidence>
<dbReference type="InterPro" id="IPR019478">
    <property type="entry name" value="Sirohaem_synthase_dimer_dom"/>
</dbReference>
<evidence type="ECO:0000256" key="15">
    <source>
        <dbReference type="RuleBase" id="RU003960"/>
    </source>
</evidence>
<dbReference type="InterPro" id="IPR014777">
    <property type="entry name" value="4pyrrole_Mease_sub1"/>
</dbReference>
<reference evidence="18 19" key="1">
    <citation type="submission" date="2017-12" db="EMBL/GenBank/DDBJ databases">
        <title>Anaerobic carbon monoxide metabolism by Pleomorphomonas carboxyditropha sp. nov., a new mesophilic hydrogenogenic carboxidotroph.</title>
        <authorList>
            <person name="Esquivel-Elizondo S."/>
            <person name="Krajmalnik-Brown R."/>
        </authorList>
    </citation>
    <scope>NUCLEOTIDE SEQUENCE [LARGE SCALE GENOMIC DNA]</scope>
    <source>
        <strain evidence="18 19">R5-392</strain>
    </source>
</reference>
<dbReference type="Proteomes" id="UP000233491">
    <property type="component" value="Unassembled WGS sequence"/>
</dbReference>
<evidence type="ECO:0000313" key="19">
    <source>
        <dbReference type="Proteomes" id="UP000233491"/>
    </source>
</evidence>
<dbReference type="InterPro" id="IPR000878">
    <property type="entry name" value="4pyrrol_Mease"/>
</dbReference>
<feature type="domain" description="Tetrapyrrole methylase" evidence="16">
    <location>
        <begin position="238"/>
        <end position="450"/>
    </location>
</feature>
<dbReference type="Gene3D" id="3.40.50.720">
    <property type="entry name" value="NAD(P)-binding Rossmann-like Domain"/>
    <property type="match status" value="1"/>
</dbReference>
<organism evidence="18 19">
    <name type="scientific">Pleomorphomonas diazotrophica</name>
    <dbReference type="NCBI Taxonomy" id="1166257"/>
    <lineage>
        <taxon>Bacteria</taxon>
        <taxon>Pseudomonadati</taxon>
        <taxon>Pseudomonadota</taxon>
        <taxon>Alphaproteobacteria</taxon>
        <taxon>Hyphomicrobiales</taxon>
        <taxon>Pleomorphomonadaceae</taxon>
        <taxon>Pleomorphomonas</taxon>
    </lineage>
</organism>
<keyword evidence="7" id="KW-0560">Oxidoreductase</keyword>
<dbReference type="InterPro" id="IPR050161">
    <property type="entry name" value="Siro_Cobalamin_biosynth"/>
</dbReference>
<accession>A0A1I4UTM6</accession>
<keyword evidence="11" id="KW-0511">Multifunctional enzyme</keyword>
<dbReference type="GO" id="GO:0019354">
    <property type="term" value="P:siroheme biosynthetic process"/>
    <property type="evidence" value="ECO:0007669"/>
    <property type="project" value="UniProtKB-UniPathway"/>
</dbReference>
<keyword evidence="19" id="KW-1185">Reference proteome</keyword>
<gene>
    <name evidence="18" type="primary">cobA</name>
    <name evidence="18" type="ORF">CXZ10_08150</name>
</gene>
<dbReference type="GO" id="GO:0051287">
    <property type="term" value="F:NAD binding"/>
    <property type="evidence" value="ECO:0007669"/>
    <property type="project" value="InterPro"/>
</dbReference>
<dbReference type="GO" id="GO:0009236">
    <property type="term" value="P:cobalamin biosynthetic process"/>
    <property type="evidence" value="ECO:0007669"/>
    <property type="project" value="UniProtKB-KW"/>
</dbReference>
<sequence>MIERDARAPLRTFPARMQPLARLPLFVDLTGRRVVVAGGSEAVAWKAELFSAAGGDVEVFAEAPDVELVAVIERGTPPGRLTLHRRAWTEADLAGSALAVLDSDDPEEIAAFQAAGHAARALVNVIDKPAACDVLFGSIVNRSPVVIGISTDGAAPVLGQAIRRRIETLLPPTLAAWGALAGRIRDAVTSRLAPGAPRRSFWERFAERAFGAAPDEGDAARFVAEAEGAVHTGEQPGKVILVGAGPGEPELLTLKAVRALQSADVVLYDDLVSVDVLELARREARRVMVGKRGGKASCKQEDINELMVELARAGERVVRLKAGDPMVFGRAGEEIDRLRAEGIPVEVVPGISAGIALASALGASLTHRDAAHSLRFVTGHAKSGELDEGLDWRGLADPDTTLIVYMGGRTAGRVAERLIAEGLSRETPVVFGFGVGQRNQKLERHRLADLLTLGSVPTDQPLVIGIGTVFAAGTLATSVAAETVSAS</sequence>
<evidence type="ECO:0000256" key="14">
    <source>
        <dbReference type="PIRSR" id="PIRSR036426-1"/>
    </source>
</evidence>
<dbReference type="Pfam" id="PF10414">
    <property type="entry name" value="CysG_dimeriser"/>
    <property type="match status" value="1"/>
</dbReference>
<keyword evidence="10" id="KW-0627">Porphyrin biosynthesis</keyword>
<dbReference type="SUPFAM" id="SSF51735">
    <property type="entry name" value="NAD(P)-binding Rossmann-fold domains"/>
    <property type="match status" value="1"/>
</dbReference>
<evidence type="ECO:0000256" key="3">
    <source>
        <dbReference type="ARBA" id="ARBA00022573"/>
    </source>
</evidence>
<comment type="similarity">
    <text evidence="2 15">Belongs to the precorrin methyltransferase family.</text>
</comment>
<evidence type="ECO:0000313" key="18">
    <source>
        <dbReference type="EMBL" id="PKR89854.1"/>
    </source>
</evidence>
<dbReference type="PIRSF" id="PIRSF036426">
    <property type="entry name" value="Sirohaem_synth"/>
    <property type="match status" value="1"/>
</dbReference>
<dbReference type="InterPro" id="IPR012409">
    <property type="entry name" value="Sirohaem_synth"/>
</dbReference>
<dbReference type="InterPro" id="IPR035996">
    <property type="entry name" value="4pyrrol_Methylase_sf"/>
</dbReference>
<dbReference type="Pfam" id="PF00590">
    <property type="entry name" value="TP_methylase"/>
    <property type="match status" value="1"/>
</dbReference>
<keyword evidence="8" id="KW-0520">NAD</keyword>
<comment type="pathway">
    <text evidence="1">Porphyrin-containing compound metabolism; siroheme biosynthesis; sirohydrochlorin from precorrin-2: step 1/1.</text>
</comment>
<dbReference type="NCBIfam" id="NF007922">
    <property type="entry name" value="PRK10637.1"/>
    <property type="match status" value="1"/>
</dbReference>
<dbReference type="AlphaFoldDB" id="A0A1I4UTM6"/>
<comment type="pathway">
    <text evidence="12">Porphyrin-containing compound metabolism; siroheme biosynthesis; precorrin-2 from uroporphyrinogen III: step 1/1.</text>
</comment>
<dbReference type="NCBIfam" id="TIGR01469">
    <property type="entry name" value="cobA_cysG_Cterm"/>
    <property type="match status" value="1"/>
</dbReference>
<name>A0A1I4UTM6_9HYPH</name>
<dbReference type="InterPro" id="IPR037115">
    <property type="entry name" value="Sirohaem_synt_dimer_dom_sf"/>
</dbReference>
<dbReference type="NCBIfam" id="NF004790">
    <property type="entry name" value="PRK06136.1"/>
    <property type="match status" value="1"/>
</dbReference>
<comment type="caution">
    <text evidence="18">The sequence shown here is derived from an EMBL/GenBank/DDBJ whole genome shotgun (WGS) entry which is preliminary data.</text>
</comment>
<evidence type="ECO:0000259" key="16">
    <source>
        <dbReference type="Pfam" id="PF00590"/>
    </source>
</evidence>
<dbReference type="Gene3D" id="3.40.1010.10">
    <property type="entry name" value="Cobalt-precorrin-4 Transmethylase, Domain 1"/>
    <property type="match status" value="1"/>
</dbReference>
<dbReference type="SUPFAM" id="SSF75615">
    <property type="entry name" value="Siroheme synthase middle domains-like"/>
    <property type="match status" value="1"/>
</dbReference>
<keyword evidence="9" id="KW-0456">Lyase</keyword>
<evidence type="ECO:0000256" key="9">
    <source>
        <dbReference type="ARBA" id="ARBA00023239"/>
    </source>
</evidence>
<dbReference type="InterPro" id="IPR006366">
    <property type="entry name" value="CobA/CysG_C"/>
</dbReference>
<evidence type="ECO:0000259" key="17">
    <source>
        <dbReference type="Pfam" id="PF10414"/>
    </source>
</evidence>
<proteinExistence type="inferred from homology"/>
<keyword evidence="3" id="KW-0169">Cobalamin biosynthesis</keyword>
<dbReference type="CDD" id="cd11642">
    <property type="entry name" value="SUMT"/>
    <property type="match status" value="1"/>
</dbReference>
<dbReference type="PANTHER" id="PTHR45790:SF3">
    <property type="entry name" value="S-ADENOSYL-L-METHIONINE-DEPENDENT UROPORPHYRINOGEN III METHYLTRANSFERASE, CHLOROPLASTIC"/>
    <property type="match status" value="1"/>
</dbReference>
<dbReference type="Gene3D" id="1.10.8.210">
    <property type="entry name" value="Sirohaem synthase, dimerisation domain"/>
    <property type="match status" value="1"/>
</dbReference>